<feature type="region of interest" description="Disordered" evidence="1">
    <location>
        <begin position="398"/>
        <end position="452"/>
    </location>
</feature>
<feature type="domain" description="Clr5" evidence="2">
    <location>
        <begin position="2"/>
        <end position="51"/>
    </location>
</feature>
<evidence type="ECO:0000256" key="1">
    <source>
        <dbReference type="SAM" id="MobiDB-lite"/>
    </source>
</evidence>
<proteinExistence type="predicted"/>
<feature type="domain" description="Tri-helical" evidence="3">
    <location>
        <begin position="217"/>
        <end position="301"/>
    </location>
</feature>
<feature type="compositionally biased region" description="Low complexity" evidence="1">
    <location>
        <begin position="137"/>
        <end position="148"/>
    </location>
</feature>
<feature type="domain" description="DUF7767" evidence="4">
    <location>
        <begin position="506"/>
        <end position="596"/>
    </location>
</feature>
<sequence length="599" mass="68178">MYDWEGKEGECYRLYVDEKKSLDEVVEYWKEQGFEPSKRAFQTQFKRWNFPSKHNIVVRNPNLTERIKELWEQNMTQKEMLRTLHEENRTISERDLIRIRVKNRWLLRVRNPATTVADEVRNTETTYEPTSRQQVGEAAADSASSANAEDARTHPSSLPFSDLERARAETMRKRQLESDEKWRTRKRRRRTKGWAGLPADPAGQPPRFPSETTLDEAKAYLNMDNQIYDAMRAQFMDMCNAEGVLKKSLAGAEKWQALKDRIIRENAHLQSVFWGAPEGRSNDQRDVCLDVICMDVTKRIRVLRNMMTLAEAKNILGLNPAQSRDVRRAFQGIIVKANFTSKADGDVSVWESLKRDAMSISEPLKKAFASGPDDLRYETKLKALEMVCRDVIKRSRDHRAQGDPLRRNDALVTRGPGPSKPNGSRKLTSDSIVRAPNTSGHPQTKNQMQSHIHHSGVARNELQIDPSLLLAADGPSVTARIPEQFSQSFDTDLEAANSTQNILDTMEIPAYFRVHPESPVQATPKLWLDVLKFGNVDEIRRLAVAKHVGAQMLSLEGVVKNQHGGGVEIRYTIDDQDELEAYLAHVAGGKVTFVIKYSS</sequence>
<dbReference type="InterPro" id="IPR057940">
    <property type="entry name" value="Tri-helical_dom"/>
</dbReference>
<feature type="compositionally biased region" description="Basic residues" evidence="1">
    <location>
        <begin position="183"/>
        <end position="192"/>
    </location>
</feature>
<feature type="domain" description="Tri-helical" evidence="3">
    <location>
        <begin position="312"/>
        <end position="397"/>
    </location>
</feature>
<accession>A0A6A6W7E5</accession>
<gene>
    <name evidence="5" type="ORF">EJ05DRAFT_492887</name>
</gene>
<protein>
    <submittedName>
        <fullName evidence="5">Uncharacterized protein</fullName>
    </submittedName>
</protein>
<organism evidence="5 6">
    <name type="scientific">Pseudovirgaria hyperparasitica</name>
    <dbReference type="NCBI Taxonomy" id="470096"/>
    <lineage>
        <taxon>Eukaryota</taxon>
        <taxon>Fungi</taxon>
        <taxon>Dikarya</taxon>
        <taxon>Ascomycota</taxon>
        <taxon>Pezizomycotina</taxon>
        <taxon>Dothideomycetes</taxon>
        <taxon>Dothideomycetes incertae sedis</taxon>
        <taxon>Acrospermales</taxon>
        <taxon>Acrospermaceae</taxon>
        <taxon>Pseudovirgaria</taxon>
    </lineage>
</organism>
<feature type="compositionally biased region" description="Polar residues" evidence="1">
    <location>
        <begin position="421"/>
        <end position="450"/>
    </location>
</feature>
<dbReference type="Proteomes" id="UP000799437">
    <property type="component" value="Unassembled WGS sequence"/>
</dbReference>
<dbReference type="Pfam" id="PF24962">
    <property type="entry name" value="DUF7767"/>
    <property type="match status" value="1"/>
</dbReference>
<feature type="region of interest" description="Disordered" evidence="1">
    <location>
        <begin position="119"/>
        <end position="208"/>
    </location>
</feature>
<reference evidence="5" key="1">
    <citation type="journal article" date="2020" name="Stud. Mycol.">
        <title>101 Dothideomycetes genomes: a test case for predicting lifestyles and emergence of pathogens.</title>
        <authorList>
            <person name="Haridas S."/>
            <person name="Albert R."/>
            <person name="Binder M."/>
            <person name="Bloem J."/>
            <person name="Labutti K."/>
            <person name="Salamov A."/>
            <person name="Andreopoulos B."/>
            <person name="Baker S."/>
            <person name="Barry K."/>
            <person name="Bills G."/>
            <person name="Bluhm B."/>
            <person name="Cannon C."/>
            <person name="Castanera R."/>
            <person name="Culley D."/>
            <person name="Daum C."/>
            <person name="Ezra D."/>
            <person name="Gonzalez J."/>
            <person name="Henrissat B."/>
            <person name="Kuo A."/>
            <person name="Liang C."/>
            <person name="Lipzen A."/>
            <person name="Lutzoni F."/>
            <person name="Magnuson J."/>
            <person name="Mondo S."/>
            <person name="Nolan M."/>
            <person name="Ohm R."/>
            <person name="Pangilinan J."/>
            <person name="Park H.-J."/>
            <person name="Ramirez L."/>
            <person name="Alfaro M."/>
            <person name="Sun H."/>
            <person name="Tritt A."/>
            <person name="Yoshinaga Y."/>
            <person name="Zwiers L.-H."/>
            <person name="Turgeon B."/>
            <person name="Goodwin S."/>
            <person name="Spatafora J."/>
            <person name="Crous P."/>
            <person name="Grigoriev I."/>
        </authorList>
    </citation>
    <scope>NUCLEOTIDE SEQUENCE</scope>
    <source>
        <strain evidence="5">CBS 121739</strain>
    </source>
</reference>
<evidence type="ECO:0000259" key="3">
    <source>
        <dbReference type="Pfam" id="PF24465"/>
    </source>
</evidence>
<feature type="compositionally biased region" description="Polar residues" evidence="1">
    <location>
        <begin position="123"/>
        <end position="134"/>
    </location>
</feature>
<evidence type="ECO:0000259" key="4">
    <source>
        <dbReference type="Pfam" id="PF24962"/>
    </source>
</evidence>
<dbReference type="GeneID" id="54487123"/>
<keyword evidence="6" id="KW-1185">Reference proteome</keyword>
<feature type="compositionally biased region" description="Basic and acidic residues" evidence="1">
    <location>
        <begin position="162"/>
        <end position="182"/>
    </location>
</feature>
<name>A0A6A6W7E5_9PEZI</name>
<dbReference type="OrthoDB" id="4115389at2759"/>
<dbReference type="PANTHER" id="PTHR38788">
    <property type="entry name" value="CLR5 DOMAIN-CONTAINING PROTEIN"/>
    <property type="match status" value="1"/>
</dbReference>
<dbReference type="AlphaFoldDB" id="A0A6A6W7E5"/>
<dbReference type="Pfam" id="PF14420">
    <property type="entry name" value="Clr5"/>
    <property type="match status" value="1"/>
</dbReference>
<dbReference type="PANTHER" id="PTHR38788:SF5">
    <property type="entry name" value="CLR5 DOMAIN-CONTAINING PROTEIN"/>
    <property type="match status" value="1"/>
</dbReference>
<evidence type="ECO:0000313" key="6">
    <source>
        <dbReference type="Proteomes" id="UP000799437"/>
    </source>
</evidence>
<feature type="compositionally biased region" description="Basic and acidic residues" evidence="1">
    <location>
        <begin position="398"/>
        <end position="409"/>
    </location>
</feature>
<dbReference type="EMBL" id="ML996571">
    <property type="protein sequence ID" value="KAF2758782.1"/>
    <property type="molecule type" value="Genomic_DNA"/>
</dbReference>
<dbReference type="RefSeq" id="XP_033601233.1">
    <property type="nucleotide sequence ID" value="XM_033746069.1"/>
</dbReference>
<evidence type="ECO:0000259" key="2">
    <source>
        <dbReference type="Pfam" id="PF14420"/>
    </source>
</evidence>
<dbReference type="Pfam" id="PF24465">
    <property type="entry name" value="Tri-helical"/>
    <property type="match status" value="2"/>
</dbReference>
<dbReference type="InterPro" id="IPR056669">
    <property type="entry name" value="DUF7767"/>
</dbReference>
<dbReference type="InterPro" id="IPR025676">
    <property type="entry name" value="Clr5_dom"/>
</dbReference>
<evidence type="ECO:0000313" key="5">
    <source>
        <dbReference type="EMBL" id="KAF2758782.1"/>
    </source>
</evidence>